<name>A0A4C1WFD0_EUMVA</name>
<gene>
    <name evidence="1" type="ORF">EVAR_98068_1</name>
</gene>
<keyword evidence="2" id="KW-1185">Reference proteome</keyword>
<proteinExistence type="predicted"/>
<sequence length="199" mass="21894">MKREDNVFPIRITETAGVCYYTAHISKPYQIIAKAHITITFEAHEIPDFQFMSDSTEQKVSIQRSAAILNSNEVGMSQRMGTTNETPVSAPAQLTECSAAVFAKRNESITVGNGRRDESGVVVNLAVPQKWVCSSAIYHTLTEYRRKVTASAVVFRLMSESSGGPLSSPSPEFPFIEPLLSIYSPSDILFLPKGPETQC</sequence>
<dbReference type="AlphaFoldDB" id="A0A4C1WFD0"/>
<comment type="caution">
    <text evidence="1">The sequence shown here is derived from an EMBL/GenBank/DDBJ whole genome shotgun (WGS) entry which is preliminary data.</text>
</comment>
<evidence type="ECO:0000313" key="1">
    <source>
        <dbReference type="EMBL" id="GBP48884.1"/>
    </source>
</evidence>
<evidence type="ECO:0000313" key="2">
    <source>
        <dbReference type="Proteomes" id="UP000299102"/>
    </source>
</evidence>
<dbReference type="Proteomes" id="UP000299102">
    <property type="component" value="Unassembled WGS sequence"/>
</dbReference>
<dbReference type="EMBL" id="BGZK01000532">
    <property type="protein sequence ID" value="GBP48884.1"/>
    <property type="molecule type" value="Genomic_DNA"/>
</dbReference>
<accession>A0A4C1WFD0</accession>
<protein>
    <submittedName>
        <fullName evidence="1">Uncharacterized protein</fullName>
    </submittedName>
</protein>
<reference evidence="1 2" key="1">
    <citation type="journal article" date="2019" name="Commun. Biol.">
        <title>The bagworm genome reveals a unique fibroin gene that provides high tensile strength.</title>
        <authorList>
            <person name="Kono N."/>
            <person name="Nakamura H."/>
            <person name="Ohtoshi R."/>
            <person name="Tomita M."/>
            <person name="Numata K."/>
            <person name="Arakawa K."/>
        </authorList>
    </citation>
    <scope>NUCLEOTIDE SEQUENCE [LARGE SCALE GENOMIC DNA]</scope>
</reference>
<organism evidence="1 2">
    <name type="scientific">Eumeta variegata</name>
    <name type="common">Bagworm moth</name>
    <name type="synonym">Eumeta japonica</name>
    <dbReference type="NCBI Taxonomy" id="151549"/>
    <lineage>
        <taxon>Eukaryota</taxon>
        <taxon>Metazoa</taxon>
        <taxon>Ecdysozoa</taxon>
        <taxon>Arthropoda</taxon>
        <taxon>Hexapoda</taxon>
        <taxon>Insecta</taxon>
        <taxon>Pterygota</taxon>
        <taxon>Neoptera</taxon>
        <taxon>Endopterygota</taxon>
        <taxon>Lepidoptera</taxon>
        <taxon>Glossata</taxon>
        <taxon>Ditrysia</taxon>
        <taxon>Tineoidea</taxon>
        <taxon>Psychidae</taxon>
        <taxon>Oiketicinae</taxon>
        <taxon>Eumeta</taxon>
    </lineage>
</organism>